<gene>
    <name evidence="5" type="primary">NTPCR</name>
    <name evidence="5" type="ORF">NPIL_475251</name>
</gene>
<evidence type="ECO:0000313" key="5">
    <source>
        <dbReference type="EMBL" id="GFS73457.1"/>
    </source>
</evidence>
<name>A0A8X6MR76_NEPPI</name>
<dbReference type="GO" id="GO:0005524">
    <property type="term" value="F:ATP binding"/>
    <property type="evidence" value="ECO:0007669"/>
    <property type="project" value="UniProtKB-KW"/>
</dbReference>
<feature type="domain" description="AAA+ ATPase" evidence="4">
    <location>
        <begin position="52"/>
        <end position="213"/>
    </location>
</feature>
<dbReference type="GO" id="GO:0017111">
    <property type="term" value="F:ribonucleoside triphosphate phosphatase activity"/>
    <property type="evidence" value="ECO:0007669"/>
    <property type="project" value="InterPro"/>
</dbReference>
<dbReference type="OrthoDB" id="446244at2759"/>
<dbReference type="EMBL" id="BMAW01049987">
    <property type="protein sequence ID" value="GFS73457.1"/>
    <property type="molecule type" value="Genomic_DNA"/>
</dbReference>
<sequence>MLRSRFILARISHSRVELNFRYRLLKGTCCLIGHRTEPHIRHSNSNLLVIMAGHHVLLTGPPGIGKTTVVKKLCELLKEKNMMYQGFFTEEVRNGRERIGFDIVSTFGKHGTLARVSIPNIRGPKVGKYTVDVSSFEALALPVFDCAPSSILILDEIGKMESFSKPFLSKTREAFAKDGIKILATIPVARNALPFVDELRNRKDCLLIQVTKENREDLPSEIVLHLLKT</sequence>
<dbReference type="SMART" id="SM00382">
    <property type="entry name" value="AAA"/>
    <property type="match status" value="1"/>
</dbReference>
<dbReference type="AlphaFoldDB" id="A0A8X6MR76"/>
<evidence type="ECO:0000256" key="3">
    <source>
        <dbReference type="ARBA" id="ARBA00022840"/>
    </source>
</evidence>
<keyword evidence="1" id="KW-0547">Nucleotide-binding</keyword>
<dbReference type="InterPro" id="IPR027417">
    <property type="entry name" value="P-loop_NTPase"/>
</dbReference>
<evidence type="ECO:0000259" key="4">
    <source>
        <dbReference type="SMART" id="SM00382"/>
    </source>
</evidence>
<dbReference type="InterPro" id="IPR003593">
    <property type="entry name" value="AAA+_ATPase"/>
</dbReference>
<proteinExistence type="predicted"/>
<keyword evidence="2" id="KW-0378">Hydrolase</keyword>
<evidence type="ECO:0000256" key="2">
    <source>
        <dbReference type="ARBA" id="ARBA00022801"/>
    </source>
</evidence>
<dbReference type="PANTHER" id="PTHR43146:SF1">
    <property type="entry name" value="CANCER-RELATED NUCLEOSIDE-TRIPHOSPHATASE"/>
    <property type="match status" value="1"/>
</dbReference>
<dbReference type="Pfam" id="PF03266">
    <property type="entry name" value="NTPase_1"/>
    <property type="match status" value="1"/>
</dbReference>
<keyword evidence="3" id="KW-0067">ATP-binding</keyword>
<reference evidence="5" key="1">
    <citation type="submission" date="2020-08" db="EMBL/GenBank/DDBJ databases">
        <title>Multicomponent nature underlies the extraordinary mechanical properties of spider dragline silk.</title>
        <authorList>
            <person name="Kono N."/>
            <person name="Nakamura H."/>
            <person name="Mori M."/>
            <person name="Yoshida Y."/>
            <person name="Ohtoshi R."/>
            <person name="Malay A.D."/>
            <person name="Moran D.A.P."/>
            <person name="Tomita M."/>
            <person name="Numata K."/>
            <person name="Arakawa K."/>
        </authorList>
    </citation>
    <scope>NUCLEOTIDE SEQUENCE</scope>
</reference>
<evidence type="ECO:0000313" key="6">
    <source>
        <dbReference type="Proteomes" id="UP000887013"/>
    </source>
</evidence>
<dbReference type="Gene3D" id="3.40.50.300">
    <property type="entry name" value="P-loop containing nucleotide triphosphate hydrolases"/>
    <property type="match status" value="1"/>
</dbReference>
<dbReference type="PANTHER" id="PTHR43146">
    <property type="entry name" value="CANCER-RELATED NUCLEOSIDE-TRIPHOSPHATASE"/>
    <property type="match status" value="1"/>
</dbReference>
<dbReference type="InterPro" id="IPR004948">
    <property type="entry name" value="Nuc-triphosphatase_THEP1"/>
</dbReference>
<evidence type="ECO:0000256" key="1">
    <source>
        <dbReference type="ARBA" id="ARBA00022741"/>
    </source>
</evidence>
<protein>
    <submittedName>
        <fullName evidence="5">Cancer-related nucleoside-triphosphatase homolog</fullName>
    </submittedName>
</protein>
<dbReference type="SUPFAM" id="SSF52540">
    <property type="entry name" value="P-loop containing nucleoside triphosphate hydrolases"/>
    <property type="match status" value="1"/>
</dbReference>
<keyword evidence="6" id="KW-1185">Reference proteome</keyword>
<comment type="caution">
    <text evidence="5">The sequence shown here is derived from an EMBL/GenBank/DDBJ whole genome shotgun (WGS) entry which is preliminary data.</text>
</comment>
<accession>A0A8X6MR76</accession>
<organism evidence="5 6">
    <name type="scientific">Nephila pilipes</name>
    <name type="common">Giant wood spider</name>
    <name type="synonym">Nephila maculata</name>
    <dbReference type="NCBI Taxonomy" id="299642"/>
    <lineage>
        <taxon>Eukaryota</taxon>
        <taxon>Metazoa</taxon>
        <taxon>Ecdysozoa</taxon>
        <taxon>Arthropoda</taxon>
        <taxon>Chelicerata</taxon>
        <taxon>Arachnida</taxon>
        <taxon>Araneae</taxon>
        <taxon>Araneomorphae</taxon>
        <taxon>Entelegynae</taxon>
        <taxon>Araneoidea</taxon>
        <taxon>Nephilidae</taxon>
        <taxon>Nephila</taxon>
    </lineage>
</organism>
<dbReference type="Proteomes" id="UP000887013">
    <property type="component" value="Unassembled WGS sequence"/>
</dbReference>